<protein>
    <submittedName>
        <fullName evidence="2">Uncharacterized protein</fullName>
    </submittedName>
</protein>
<sequence length="313" mass="32707">MDDVVQREAARRALSAQLGVQLGGQYLGHVIVVATEVGVLVLGREAQLQRVVAVGEGHGGGGLRGDAGVSGHPRLRASWGPANHPGTRAPVARDAAKVSGVGTARRGLPHRPGHPAWLARPLQAAGPGVPGARDAAPPEPPPCAAPLPRPPRLSPRRDPAQPAYPTPRPPRIPKPEPQAFGHSGSPPPPPPRLPPSGKPRQEGHQALEDAWACLHHGSCPPSSCQSPRWSRRGARRGRPGLPQQVLPNPRRPSFSCPVRAGPEPQTFSKVPAGISRAVLVQGEGAPEAQPGCGPARRHPRCLDLGQVPGLWGV</sequence>
<dbReference type="AlphaFoldDB" id="A0A4U1F543"/>
<dbReference type="EMBL" id="RWIC01000396">
    <property type="protein sequence ID" value="TKC44433.1"/>
    <property type="molecule type" value="Genomic_DNA"/>
</dbReference>
<evidence type="ECO:0000313" key="3">
    <source>
        <dbReference type="Proteomes" id="UP000308365"/>
    </source>
</evidence>
<feature type="compositionally biased region" description="Pro residues" evidence="1">
    <location>
        <begin position="137"/>
        <end position="153"/>
    </location>
</feature>
<comment type="caution">
    <text evidence="2">The sequence shown here is derived from an EMBL/GenBank/DDBJ whole genome shotgun (WGS) entry which is preliminary data.</text>
</comment>
<dbReference type="Proteomes" id="UP000308365">
    <property type="component" value="Unassembled WGS sequence"/>
</dbReference>
<accession>A0A4U1F543</accession>
<name>A0A4U1F543_MONMO</name>
<evidence type="ECO:0000256" key="1">
    <source>
        <dbReference type="SAM" id="MobiDB-lite"/>
    </source>
</evidence>
<proteinExistence type="predicted"/>
<organism evidence="2 3">
    <name type="scientific">Monodon monoceros</name>
    <name type="common">Narwhal</name>
    <name type="synonym">Ceratodon monodon</name>
    <dbReference type="NCBI Taxonomy" id="40151"/>
    <lineage>
        <taxon>Eukaryota</taxon>
        <taxon>Metazoa</taxon>
        <taxon>Chordata</taxon>
        <taxon>Craniata</taxon>
        <taxon>Vertebrata</taxon>
        <taxon>Euteleostomi</taxon>
        <taxon>Mammalia</taxon>
        <taxon>Eutheria</taxon>
        <taxon>Laurasiatheria</taxon>
        <taxon>Artiodactyla</taxon>
        <taxon>Whippomorpha</taxon>
        <taxon>Cetacea</taxon>
        <taxon>Odontoceti</taxon>
        <taxon>Monodontidae</taxon>
        <taxon>Monodon</taxon>
    </lineage>
</organism>
<feature type="region of interest" description="Disordered" evidence="1">
    <location>
        <begin position="104"/>
        <end position="204"/>
    </location>
</feature>
<reference evidence="3" key="1">
    <citation type="journal article" date="2019" name="IScience">
        <title>Narwhal Genome Reveals Long-Term Low Genetic Diversity despite Current Large Abundance Size.</title>
        <authorList>
            <person name="Westbury M.V."/>
            <person name="Petersen B."/>
            <person name="Garde E."/>
            <person name="Heide-Jorgensen M.P."/>
            <person name="Lorenzen E.D."/>
        </authorList>
    </citation>
    <scope>NUCLEOTIDE SEQUENCE [LARGE SCALE GENOMIC DNA]</scope>
</reference>
<feature type="compositionally biased region" description="Basic residues" evidence="1">
    <location>
        <begin position="229"/>
        <end position="238"/>
    </location>
</feature>
<feature type="compositionally biased region" description="Pro residues" evidence="1">
    <location>
        <begin position="185"/>
        <end position="197"/>
    </location>
</feature>
<feature type="compositionally biased region" description="Pro residues" evidence="1">
    <location>
        <begin position="162"/>
        <end position="176"/>
    </location>
</feature>
<evidence type="ECO:0000313" key="2">
    <source>
        <dbReference type="EMBL" id="TKC44433.1"/>
    </source>
</evidence>
<gene>
    <name evidence="2" type="ORF">EI555_012993</name>
</gene>
<feature type="region of interest" description="Disordered" evidence="1">
    <location>
        <begin position="219"/>
        <end position="253"/>
    </location>
</feature>